<accession>A0A7W9QA67</accession>
<dbReference type="AlphaFoldDB" id="A0A7W9QA67"/>
<organism evidence="1 2">
    <name type="scientific">Streptomyces zagrosensis</name>
    <dbReference type="NCBI Taxonomy" id="1042984"/>
    <lineage>
        <taxon>Bacteria</taxon>
        <taxon>Bacillati</taxon>
        <taxon>Actinomycetota</taxon>
        <taxon>Actinomycetes</taxon>
        <taxon>Kitasatosporales</taxon>
        <taxon>Streptomycetaceae</taxon>
        <taxon>Streptomyces</taxon>
    </lineage>
</organism>
<dbReference type="RefSeq" id="WP_184573067.1">
    <property type="nucleotide sequence ID" value="NZ_JACHJL010000008.1"/>
</dbReference>
<dbReference type="Proteomes" id="UP000588098">
    <property type="component" value="Unassembled WGS sequence"/>
</dbReference>
<evidence type="ECO:0000313" key="1">
    <source>
        <dbReference type="EMBL" id="MBB5936476.1"/>
    </source>
</evidence>
<sequence length="193" mass="20184">MNTPTEFKQLLASELSVMAAEAAPDQAPSAPTRRRRAPLAIAAVATAAAAAVIVPTVSGSGSTPAYAVTEQDDGSVILDLRRAEGLPGLQRELKKLHLPAVALEGDENCSKGHPGIGTYATAFAVMKYPSAPGKARIYPDVIPKGTWVGGKYYPPATLLLVAEFKDNGKVKGLSDWLVTDVPSCSKPGYPDRG</sequence>
<protein>
    <submittedName>
        <fullName evidence="1">Uncharacterized protein</fullName>
    </submittedName>
</protein>
<keyword evidence="2" id="KW-1185">Reference proteome</keyword>
<evidence type="ECO:0000313" key="2">
    <source>
        <dbReference type="Proteomes" id="UP000588098"/>
    </source>
</evidence>
<proteinExistence type="predicted"/>
<dbReference type="EMBL" id="JACHJL010000008">
    <property type="protein sequence ID" value="MBB5936476.1"/>
    <property type="molecule type" value="Genomic_DNA"/>
</dbReference>
<reference evidence="1 2" key="1">
    <citation type="submission" date="2020-08" db="EMBL/GenBank/DDBJ databases">
        <title>Genomic Encyclopedia of Type Strains, Phase III (KMG-III): the genomes of soil and plant-associated and newly described type strains.</title>
        <authorList>
            <person name="Whitman W."/>
        </authorList>
    </citation>
    <scope>NUCLEOTIDE SEQUENCE [LARGE SCALE GENOMIC DNA]</scope>
    <source>
        <strain evidence="1 2">CECT 8305</strain>
    </source>
</reference>
<comment type="caution">
    <text evidence="1">The sequence shown here is derived from an EMBL/GenBank/DDBJ whole genome shotgun (WGS) entry which is preliminary data.</text>
</comment>
<gene>
    <name evidence="1" type="ORF">FHS42_003551</name>
</gene>
<name>A0A7W9QA67_9ACTN</name>